<organism evidence="5">
    <name type="scientific">freshwater metagenome</name>
    <dbReference type="NCBI Taxonomy" id="449393"/>
    <lineage>
        <taxon>unclassified sequences</taxon>
        <taxon>metagenomes</taxon>
        <taxon>ecological metagenomes</taxon>
    </lineage>
</organism>
<dbReference type="EMBL" id="CAEZWW010000015">
    <property type="protein sequence ID" value="CAB4664003.1"/>
    <property type="molecule type" value="Genomic_DNA"/>
</dbReference>
<keyword evidence="3" id="KW-0479">Metal-binding</keyword>
<dbReference type="Gene3D" id="3.20.20.70">
    <property type="entry name" value="Aldolase class I"/>
    <property type="match status" value="1"/>
</dbReference>
<dbReference type="PANTHER" id="PTHR37418">
    <property type="entry name" value="3-KETO-5-AMINOHEXANOATE CLEAVAGE ENZYME-RELATED"/>
    <property type="match status" value="1"/>
</dbReference>
<dbReference type="InterPro" id="IPR008567">
    <property type="entry name" value="BKACE"/>
</dbReference>
<name>A0A6J6LU46_9ZZZZ</name>
<dbReference type="AlphaFoldDB" id="A0A6J6LU46"/>
<dbReference type="Pfam" id="PF05853">
    <property type="entry name" value="BKACE"/>
    <property type="match status" value="1"/>
</dbReference>
<evidence type="ECO:0000256" key="4">
    <source>
        <dbReference type="ARBA" id="ARBA00022833"/>
    </source>
</evidence>
<evidence type="ECO:0000256" key="3">
    <source>
        <dbReference type="ARBA" id="ARBA00022723"/>
    </source>
</evidence>
<evidence type="ECO:0000256" key="1">
    <source>
        <dbReference type="ARBA" id="ARBA00001947"/>
    </source>
</evidence>
<dbReference type="PANTHER" id="PTHR37418:SF2">
    <property type="entry name" value="3-KETO-5-AMINOHEXANOATE CLEAVAGE ENZYME"/>
    <property type="match status" value="1"/>
</dbReference>
<dbReference type="GO" id="GO:0046872">
    <property type="term" value="F:metal ion binding"/>
    <property type="evidence" value="ECO:0007669"/>
    <property type="project" value="UniProtKB-KW"/>
</dbReference>
<reference evidence="5" key="1">
    <citation type="submission" date="2020-05" db="EMBL/GenBank/DDBJ databases">
        <authorList>
            <person name="Chiriac C."/>
            <person name="Salcher M."/>
            <person name="Ghai R."/>
            <person name="Kavagutti S V."/>
        </authorList>
    </citation>
    <scope>NUCLEOTIDE SEQUENCE</scope>
</reference>
<accession>A0A6J6LU46</accession>
<sequence>MDEKVIITCAVTGGMTVPAQSSAIPITVEQIVEDGVAAAEAGASVLHIHVREESTGRPVADLELFDRVLTQLKERTDAVLQPTTGGGRHMTIIERAAIVPRFRPEMATLNVGSFNFGLFTIAQRDLDFQPWELEYLEGTRDYIFKNTFADVTYLAGLMDAAGTRPEIEIYDVGHLFNLRQLVKEGVLSPPFNIQFVLGVLGANMVDPDQLIHMLRTAERIFGVDSFTWSAAGVGYPGEFQLAALSMMLGGNIRVGLEDNLRVRRTENAKSNVELVEKAVALADLFDRVPATPAEARAHLGLKGSQDTDF</sequence>
<keyword evidence="4" id="KW-0862">Zinc</keyword>
<evidence type="ECO:0000256" key="2">
    <source>
        <dbReference type="ARBA" id="ARBA00022679"/>
    </source>
</evidence>
<keyword evidence="2" id="KW-0808">Transferase</keyword>
<evidence type="ECO:0000313" key="5">
    <source>
        <dbReference type="EMBL" id="CAB4664003.1"/>
    </source>
</evidence>
<comment type="cofactor">
    <cofactor evidence="1">
        <name>Zn(2+)</name>
        <dbReference type="ChEBI" id="CHEBI:29105"/>
    </cofactor>
</comment>
<protein>
    <submittedName>
        <fullName evidence="5">Unannotated protein</fullName>
    </submittedName>
</protein>
<dbReference type="InterPro" id="IPR013785">
    <property type="entry name" value="Aldolase_TIM"/>
</dbReference>
<gene>
    <name evidence="5" type="ORF">UFOPK2310_00244</name>
</gene>
<dbReference type="GO" id="GO:0043720">
    <property type="term" value="F:3-keto-5-aminohexanoate cleavage activity"/>
    <property type="evidence" value="ECO:0007669"/>
    <property type="project" value="InterPro"/>
</dbReference>
<proteinExistence type="predicted"/>